<feature type="repeat" description="PPR" evidence="3">
    <location>
        <begin position="454"/>
        <end position="488"/>
    </location>
</feature>
<protein>
    <recommendedName>
        <fullName evidence="4">PROP1-like PPR domain-containing protein</fullName>
    </recommendedName>
</protein>
<feature type="repeat" description="PPR" evidence="3">
    <location>
        <begin position="279"/>
        <end position="313"/>
    </location>
</feature>
<feature type="repeat" description="PPR" evidence="3">
    <location>
        <begin position="384"/>
        <end position="418"/>
    </location>
</feature>
<dbReference type="EMBL" id="RXIC02000022">
    <property type="protein sequence ID" value="KAB1216862.1"/>
    <property type="molecule type" value="Genomic_DNA"/>
</dbReference>
<evidence type="ECO:0000256" key="3">
    <source>
        <dbReference type="PROSITE-ProRule" id="PRU00708"/>
    </source>
</evidence>
<dbReference type="PROSITE" id="PS51375">
    <property type="entry name" value="PPR"/>
    <property type="match status" value="6"/>
</dbReference>
<feature type="repeat" description="PPR" evidence="3">
    <location>
        <begin position="349"/>
        <end position="383"/>
    </location>
</feature>
<dbReference type="PANTHER" id="PTHR47447:SF17">
    <property type="entry name" value="OS12G0638900 PROTEIN"/>
    <property type="match status" value="1"/>
</dbReference>
<proteinExistence type="inferred from homology"/>
<name>A0A6A1VV76_9ROSI</name>
<gene>
    <name evidence="5" type="ORF">CJ030_MR4G014248</name>
</gene>
<feature type="domain" description="PROP1-like PPR" evidence="4">
    <location>
        <begin position="248"/>
        <end position="400"/>
    </location>
</feature>
<dbReference type="Pfam" id="PF01535">
    <property type="entry name" value="PPR"/>
    <property type="match status" value="1"/>
</dbReference>
<feature type="repeat" description="PPR" evidence="3">
    <location>
        <begin position="419"/>
        <end position="453"/>
    </location>
</feature>
<comment type="caution">
    <text evidence="5">The sequence shown here is derived from an EMBL/GenBank/DDBJ whole genome shotgun (WGS) entry which is preliminary data.</text>
</comment>
<evidence type="ECO:0000313" key="5">
    <source>
        <dbReference type="EMBL" id="KAB1216862.1"/>
    </source>
</evidence>
<feature type="repeat" description="PPR" evidence="3">
    <location>
        <begin position="314"/>
        <end position="348"/>
    </location>
</feature>
<keyword evidence="2" id="KW-0677">Repeat</keyword>
<dbReference type="Pfam" id="PF13041">
    <property type="entry name" value="PPR_2"/>
    <property type="match status" value="1"/>
</dbReference>
<dbReference type="Gene3D" id="1.25.40.10">
    <property type="entry name" value="Tetratricopeptide repeat domain"/>
    <property type="match status" value="2"/>
</dbReference>
<dbReference type="NCBIfam" id="TIGR00756">
    <property type="entry name" value="PPR"/>
    <property type="match status" value="7"/>
</dbReference>
<dbReference type="PANTHER" id="PTHR47447">
    <property type="entry name" value="OS03G0856100 PROTEIN"/>
    <property type="match status" value="1"/>
</dbReference>
<dbReference type="Pfam" id="PF17177">
    <property type="entry name" value="PPR_long"/>
    <property type="match status" value="1"/>
</dbReference>
<comment type="similarity">
    <text evidence="1">Belongs to the PPR family. P subfamily.</text>
</comment>
<dbReference type="AlphaFoldDB" id="A0A6A1VV76"/>
<evidence type="ECO:0000313" key="6">
    <source>
        <dbReference type="Proteomes" id="UP000516437"/>
    </source>
</evidence>
<evidence type="ECO:0000256" key="2">
    <source>
        <dbReference type="ARBA" id="ARBA00022737"/>
    </source>
</evidence>
<dbReference type="InterPro" id="IPR011990">
    <property type="entry name" value="TPR-like_helical_dom_sf"/>
</dbReference>
<evidence type="ECO:0000256" key="1">
    <source>
        <dbReference type="ARBA" id="ARBA00007626"/>
    </source>
</evidence>
<sequence length="525" mass="58362">MFQRKLCRKNLHSLIKYPSSICSSAFYSFCSKPPNLNAIKLNGCFKSFGFLSSITGFYLNSHQLCVPKGPNFVGNPVVYPSFTRNYCSGRNGEGGPGEWTEEIEYLDESGSVIYSGKGIRSVEPGLDDHVMVGGLKKPFLNAVAVAKIVEVVKRWKWGPELETQLDKLQFVPNMTHITQALRVIKDSDMSLSLFRWAKRQLWYLPSDECYATLFDGLNQSKDFDGIQSLFDELVHDSSDNGISSFSAYNQVIQYLAKAEKLEVSFCCFKKILDSGCKIDIQTYNSLITLFLNKGLPYKAFEIYGSMEAAGCSLDGSTYELMIPSLAKSGRLDAAYKLFQEMKEKNFRPGFNIFSSLVDSMGKAGRLDTSIKVHMEMQGYGLRPSASMYVSLIESHVKAGKLDTALRLWDEMKKAGFRPNFGLYTLIVESHAKSGKLDIAMSAFTDMEKAGFLPTPSTYCCLLEMHAGSGQVDSAMKLYNSMTDAGLRPGLSTYTSLLSLLAKKKLVDVAAKILLEMPPWSVGKSM</sequence>
<dbReference type="OrthoDB" id="185373at2759"/>
<keyword evidence="6" id="KW-1185">Reference proteome</keyword>
<organism evidence="5 6">
    <name type="scientific">Morella rubra</name>
    <name type="common">Chinese bayberry</name>
    <dbReference type="NCBI Taxonomy" id="262757"/>
    <lineage>
        <taxon>Eukaryota</taxon>
        <taxon>Viridiplantae</taxon>
        <taxon>Streptophyta</taxon>
        <taxon>Embryophyta</taxon>
        <taxon>Tracheophyta</taxon>
        <taxon>Spermatophyta</taxon>
        <taxon>Magnoliopsida</taxon>
        <taxon>eudicotyledons</taxon>
        <taxon>Gunneridae</taxon>
        <taxon>Pentapetalae</taxon>
        <taxon>rosids</taxon>
        <taxon>fabids</taxon>
        <taxon>Fagales</taxon>
        <taxon>Myricaceae</taxon>
        <taxon>Morella</taxon>
    </lineage>
</organism>
<dbReference type="InterPro" id="IPR033443">
    <property type="entry name" value="PROP1-like_PPR_dom"/>
</dbReference>
<dbReference type="Proteomes" id="UP000516437">
    <property type="component" value="Chromosome 4"/>
</dbReference>
<dbReference type="InterPro" id="IPR002885">
    <property type="entry name" value="PPR_rpt"/>
</dbReference>
<reference evidence="5 6" key="1">
    <citation type="journal article" date="2019" name="Plant Biotechnol. J.">
        <title>The red bayberry genome and genetic basis of sex determination.</title>
        <authorList>
            <person name="Jia H.M."/>
            <person name="Jia H.J."/>
            <person name="Cai Q.L."/>
            <person name="Wang Y."/>
            <person name="Zhao H.B."/>
            <person name="Yang W.F."/>
            <person name="Wang G.Y."/>
            <person name="Li Y.H."/>
            <person name="Zhan D.L."/>
            <person name="Shen Y.T."/>
            <person name="Niu Q.F."/>
            <person name="Chang L."/>
            <person name="Qiu J."/>
            <person name="Zhao L."/>
            <person name="Xie H.B."/>
            <person name="Fu W.Y."/>
            <person name="Jin J."/>
            <person name="Li X.W."/>
            <person name="Jiao Y."/>
            <person name="Zhou C.C."/>
            <person name="Tu T."/>
            <person name="Chai C.Y."/>
            <person name="Gao J.L."/>
            <person name="Fan L.J."/>
            <person name="van de Weg E."/>
            <person name="Wang J.Y."/>
            <person name="Gao Z.S."/>
        </authorList>
    </citation>
    <scope>NUCLEOTIDE SEQUENCE [LARGE SCALE GENOMIC DNA]</scope>
    <source>
        <tissue evidence="5">Leaves</tissue>
    </source>
</reference>
<evidence type="ECO:0000259" key="4">
    <source>
        <dbReference type="Pfam" id="PF17177"/>
    </source>
</evidence>
<accession>A0A6A1VV76</accession>